<feature type="transmembrane region" description="Helical" evidence="1">
    <location>
        <begin position="29"/>
        <end position="46"/>
    </location>
</feature>
<dbReference type="RefSeq" id="WP_007998141.1">
    <property type="nucleotide sequence ID" value="NZ_AOJI01000012.1"/>
</dbReference>
<feature type="transmembrane region" description="Helical" evidence="1">
    <location>
        <begin position="58"/>
        <end position="79"/>
    </location>
</feature>
<dbReference type="PATRIC" id="fig|1230454.4.peg.384"/>
<keyword evidence="1" id="KW-0472">Membrane</keyword>
<name>M0PM79_9EURY</name>
<dbReference type="InterPro" id="IPR007404">
    <property type="entry name" value="YdjM-like"/>
</dbReference>
<evidence type="ECO:0000256" key="1">
    <source>
        <dbReference type="SAM" id="Phobius"/>
    </source>
</evidence>
<dbReference type="GO" id="GO:0016787">
    <property type="term" value="F:hydrolase activity"/>
    <property type="evidence" value="ECO:0007669"/>
    <property type="project" value="UniProtKB-KW"/>
</dbReference>
<organism evidence="2 3">
    <name type="scientific">Halorubrum aidingense JCM 13560</name>
    <dbReference type="NCBI Taxonomy" id="1230454"/>
    <lineage>
        <taxon>Archaea</taxon>
        <taxon>Methanobacteriati</taxon>
        <taxon>Methanobacteriota</taxon>
        <taxon>Stenosarchaea group</taxon>
        <taxon>Halobacteria</taxon>
        <taxon>Halobacteriales</taxon>
        <taxon>Haloferacaceae</taxon>
        <taxon>Halorubrum</taxon>
    </lineage>
</organism>
<dbReference type="Pfam" id="PF04307">
    <property type="entry name" value="YdjM"/>
    <property type="match status" value="1"/>
</dbReference>
<keyword evidence="1" id="KW-1133">Transmembrane helix</keyword>
<dbReference type="AlphaFoldDB" id="M0PM79"/>
<feature type="transmembrane region" description="Helical" evidence="1">
    <location>
        <begin position="141"/>
        <end position="160"/>
    </location>
</feature>
<dbReference type="STRING" id="1230454.C461_01861"/>
<comment type="caution">
    <text evidence="2">The sequence shown here is derived from an EMBL/GenBank/DDBJ whole genome shotgun (WGS) entry which is preliminary data.</text>
</comment>
<dbReference type="OrthoDB" id="118042at2157"/>
<accession>M0PM79</accession>
<keyword evidence="1" id="KW-0812">Transmembrane</keyword>
<dbReference type="Proteomes" id="UP000011575">
    <property type="component" value="Unassembled WGS sequence"/>
</dbReference>
<gene>
    <name evidence="2" type="ORF">C461_01861</name>
</gene>
<protein>
    <submittedName>
        <fullName evidence="2">Membrane-bound metal-dependent hydrolase</fullName>
    </submittedName>
</protein>
<evidence type="ECO:0000313" key="3">
    <source>
        <dbReference type="Proteomes" id="UP000011575"/>
    </source>
</evidence>
<reference evidence="2 3" key="1">
    <citation type="journal article" date="2014" name="PLoS Genet.">
        <title>Phylogenetically driven sequencing of extremely halophilic archaea reveals strategies for static and dynamic osmo-response.</title>
        <authorList>
            <person name="Becker E.A."/>
            <person name="Seitzer P.M."/>
            <person name="Tritt A."/>
            <person name="Larsen D."/>
            <person name="Krusor M."/>
            <person name="Yao A.I."/>
            <person name="Wu D."/>
            <person name="Madern D."/>
            <person name="Eisen J.A."/>
            <person name="Darling A.E."/>
            <person name="Facciotti M.T."/>
        </authorList>
    </citation>
    <scope>NUCLEOTIDE SEQUENCE [LARGE SCALE GENOMIC DNA]</scope>
    <source>
        <strain evidence="2 3">JCM 13560</strain>
    </source>
</reference>
<evidence type="ECO:0000313" key="2">
    <source>
        <dbReference type="EMBL" id="EMA69865.1"/>
    </source>
</evidence>
<sequence>MYRRGHVGLGLLAYAPVASLTLRSGEPGLALVGVAIAVAFATLPDVDERLPLPHRGPTHTIAFVVAGGGLVGTASVPVVAASGSLPTWTPVFAGVVTAATLGSHLAGDVITPMGIRPFRPLSDAHFTLDVTPAADPRANRLFLGAGVVALALSVGLSVGLPS</sequence>
<dbReference type="EMBL" id="AOJI01000012">
    <property type="protein sequence ID" value="EMA69865.1"/>
    <property type="molecule type" value="Genomic_DNA"/>
</dbReference>
<proteinExistence type="predicted"/>
<keyword evidence="2" id="KW-0378">Hydrolase</keyword>
<keyword evidence="3" id="KW-1185">Reference proteome</keyword>